<evidence type="ECO:0000313" key="6">
    <source>
        <dbReference type="Proteomes" id="UP000290517"/>
    </source>
</evidence>
<comment type="caution">
    <text evidence="4">The sequence shown here is derived from an EMBL/GenBank/DDBJ whole genome shotgun (WGS) entry which is preliminary data.</text>
</comment>
<evidence type="ECO:0000313" key="5">
    <source>
        <dbReference type="Proteomes" id="UP000289805"/>
    </source>
</evidence>
<keyword evidence="6" id="KW-1185">Reference proteome</keyword>
<sequence length="326" mass="35070">MSVADPPDGASAVGDGAPCPAPDVTGAAGSSGCVTVTPRGRSPVVGRNGGARDSRPTHAIRAGDVSRGLAKTPSGPSVVPTSRPRRTTKAPPMTLLFLGVILVNVFAFALVLLRAPLFRTEVYRPMLLNIGLSVLPVLVLTALIVVDLALVAAGAAPWLVATLAVAGFAIWLLLLPNAGYLVTELNFSHRKDGEDVPLWYDIVAVLTLAMSGVLNTVVNIFLVQMFYAVLRFPDDRQPFLRPASWLVVVVILVLVSFGIYLGRYIRFNSWDLMHPVGFLRKFVRYFRGPGKVRDALLFSGLYTVFFALIYLVVIGSLLETITAATR</sequence>
<gene>
    <name evidence="3" type="ORF">EQW73_10650</name>
    <name evidence="4" type="ORF">EQW78_13535</name>
</gene>
<keyword evidence="2" id="KW-0812">Transmembrane</keyword>
<protein>
    <submittedName>
        <fullName evidence="4">DUF1361 domain-containing protein</fullName>
    </submittedName>
</protein>
<dbReference type="InterPro" id="IPR009793">
    <property type="entry name" value="DUF1361"/>
</dbReference>
<evidence type="ECO:0000256" key="2">
    <source>
        <dbReference type="SAM" id="Phobius"/>
    </source>
</evidence>
<dbReference type="EMBL" id="SDJR01000006">
    <property type="protein sequence ID" value="RXR25307.1"/>
    <property type="molecule type" value="Genomic_DNA"/>
</dbReference>
<keyword evidence="2" id="KW-1133">Transmembrane helix</keyword>
<reference evidence="5 6" key="1">
    <citation type="submission" date="2019-01" db="EMBL/GenBank/DDBJ databases">
        <title>Oerskovia turbata Genome sequencing and assembly.</title>
        <authorList>
            <person name="Dou T."/>
        </authorList>
    </citation>
    <scope>NUCLEOTIDE SEQUENCE [LARGE SCALE GENOMIC DNA]</scope>
    <source>
        <strain evidence="4 5">JCM12123</strain>
        <strain evidence="3 6">JCM3160</strain>
    </source>
</reference>
<dbReference type="Proteomes" id="UP000290517">
    <property type="component" value="Unassembled WGS sequence"/>
</dbReference>
<dbReference type="AlphaFoldDB" id="A0A4Q1KS23"/>
<feature type="transmembrane region" description="Helical" evidence="2">
    <location>
        <begin position="242"/>
        <end position="265"/>
    </location>
</feature>
<name>A0A4Q1KS23_9CELL</name>
<feature type="transmembrane region" description="Helical" evidence="2">
    <location>
        <begin position="127"/>
        <end position="151"/>
    </location>
</feature>
<dbReference type="Proteomes" id="UP000289805">
    <property type="component" value="Unassembled WGS sequence"/>
</dbReference>
<dbReference type="OrthoDB" id="4540541at2"/>
<evidence type="ECO:0000313" key="4">
    <source>
        <dbReference type="EMBL" id="RXR32752.1"/>
    </source>
</evidence>
<feature type="region of interest" description="Disordered" evidence="1">
    <location>
        <begin position="1"/>
        <end position="86"/>
    </location>
</feature>
<organism evidence="4 5">
    <name type="scientific">Oerskovia turbata</name>
    <dbReference type="NCBI Taxonomy" id="1713"/>
    <lineage>
        <taxon>Bacteria</taxon>
        <taxon>Bacillati</taxon>
        <taxon>Actinomycetota</taxon>
        <taxon>Actinomycetes</taxon>
        <taxon>Micrococcales</taxon>
        <taxon>Cellulomonadaceae</taxon>
        <taxon>Oerskovia</taxon>
    </lineage>
</organism>
<evidence type="ECO:0000313" key="3">
    <source>
        <dbReference type="EMBL" id="RXR25307.1"/>
    </source>
</evidence>
<feature type="transmembrane region" description="Helical" evidence="2">
    <location>
        <begin position="202"/>
        <end position="230"/>
    </location>
</feature>
<dbReference type="STRING" id="1713.GCA_000718325_00662"/>
<feature type="transmembrane region" description="Helical" evidence="2">
    <location>
        <begin position="295"/>
        <end position="318"/>
    </location>
</feature>
<keyword evidence="2" id="KW-0472">Membrane</keyword>
<proteinExistence type="predicted"/>
<evidence type="ECO:0000256" key="1">
    <source>
        <dbReference type="SAM" id="MobiDB-lite"/>
    </source>
</evidence>
<accession>A0A4Q1KS23</accession>
<dbReference type="EMBL" id="SDJQ01000017">
    <property type="protein sequence ID" value="RXR32752.1"/>
    <property type="molecule type" value="Genomic_DNA"/>
</dbReference>
<dbReference type="Pfam" id="PF07099">
    <property type="entry name" value="DUF1361"/>
    <property type="match status" value="1"/>
</dbReference>
<feature type="transmembrane region" description="Helical" evidence="2">
    <location>
        <begin position="93"/>
        <end position="115"/>
    </location>
</feature>
<feature type="transmembrane region" description="Helical" evidence="2">
    <location>
        <begin position="158"/>
        <end position="182"/>
    </location>
</feature>